<dbReference type="GO" id="GO:0008483">
    <property type="term" value="F:transaminase activity"/>
    <property type="evidence" value="ECO:0007669"/>
    <property type="project" value="UniProtKB-KW"/>
</dbReference>
<accession>A0ABV8HE22</accession>
<feature type="domain" description="BioF2-like acetyltransferase" evidence="4">
    <location>
        <begin position="660"/>
        <end position="790"/>
    </location>
</feature>
<evidence type="ECO:0000256" key="2">
    <source>
        <dbReference type="ARBA" id="ARBA00022679"/>
    </source>
</evidence>
<dbReference type="InterPro" id="IPR015421">
    <property type="entry name" value="PyrdxlP-dep_Trfase_major"/>
</dbReference>
<dbReference type="InterPro" id="IPR015424">
    <property type="entry name" value="PyrdxlP-dep_Trfase"/>
</dbReference>
<dbReference type="InterPro" id="IPR015422">
    <property type="entry name" value="PyrdxlP-dep_Trfase_small"/>
</dbReference>
<evidence type="ECO:0000256" key="1">
    <source>
        <dbReference type="ARBA" id="ARBA00001933"/>
    </source>
</evidence>
<comment type="cofactor">
    <cofactor evidence="1">
        <name>pyridoxal 5'-phosphate</name>
        <dbReference type="ChEBI" id="CHEBI:597326"/>
    </cofactor>
</comment>
<dbReference type="PANTHER" id="PTHR13693">
    <property type="entry name" value="CLASS II AMINOTRANSFERASE/8-AMINO-7-OXONONANOATE SYNTHASE"/>
    <property type="match status" value="1"/>
</dbReference>
<dbReference type="Gene3D" id="3.90.1150.10">
    <property type="entry name" value="Aspartate Aminotransferase, domain 1"/>
    <property type="match status" value="1"/>
</dbReference>
<dbReference type="EMBL" id="JBHSAS010000010">
    <property type="protein sequence ID" value="MFC4028501.1"/>
    <property type="molecule type" value="Genomic_DNA"/>
</dbReference>
<dbReference type="Gene3D" id="3.40.640.10">
    <property type="entry name" value="Type I PLP-dependent aspartate aminotransferase-like (Major domain)"/>
    <property type="match status" value="1"/>
</dbReference>
<evidence type="ECO:0000259" key="3">
    <source>
        <dbReference type="Pfam" id="PF00155"/>
    </source>
</evidence>
<evidence type="ECO:0000313" key="6">
    <source>
        <dbReference type="Proteomes" id="UP001595793"/>
    </source>
</evidence>
<dbReference type="Pfam" id="PF00155">
    <property type="entry name" value="Aminotran_1_2"/>
    <property type="match status" value="1"/>
</dbReference>
<dbReference type="Proteomes" id="UP001595793">
    <property type="component" value="Unassembled WGS sequence"/>
</dbReference>
<evidence type="ECO:0000259" key="4">
    <source>
        <dbReference type="Pfam" id="PF13480"/>
    </source>
</evidence>
<dbReference type="SUPFAM" id="SSF53383">
    <property type="entry name" value="PLP-dependent transferases"/>
    <property type="match status" value="1"/>
</dbReference>
<dbReference type="InterPro" id="IPR004839">
    <property type="entry name" value="Aminotransferase_I/II_large"/>
</dbReference>
<keyword evidence="6" id="KW-1185">Reference proteome</keyword>
<comment type="caution">
    <text evidence="5">The sequence shown here is derived from an EMBL/GenBank/DDBJ whole genome shotgun (WGS) entry which is preliminary data.</text>
</comment>
<dbReference type="InterPro" id="IPR050087">
    <property type="entry name" value="AON_synthase_class-II"/>
</dbReference>
<dbReference type="PANTHER" id="PTHR13693:SF3">
    <property type="entry name" value="LD36009P"/>
    <property type="match status" value="1"/>
</dbReference>
<dbReference type="RefSeq" id="WP_290232498.1">
    <property type="nucleotide sequence ID" value="NZ_JAUFPZ010000002.1"/>
</dbReference>
<dbReference type="Pfam" id="PF13480">
    <property type="entry name" value="Acetyltransf_6"/>
    <property type="match status" value="1"/>
</dbReference>
<gene>
    <name evidence="5" type="ORF">ACFOS1_13880</name>
</gene>
<reference evidence="6" key="1">
    <citation type="journal article" date="2019" name="Int. J. Syst. Evol. Microbiol.">
        <title>The Global Catalogue of Microorganisms (GCM) 10K type strain sequencing project: providing services to taxonomists for standard genome sequencing and annotation.</title>
        <authorList>
            <consortium name="The Broad Institute Genomics Platform"/>
            <consortium name="The Broad Institute Genome Sequencing Center for Infectious Disease"/>
            <person name="Wu L."/>
            <person name="Ma J."/>
        </authorList>
    </citation>
    <scope>NUCLEOTIDE SEQUENCE [LARGE SCALE GENOMIC DNA]</scope>
    <source>
        <strain evidence="6">CECT 9128</strain>
    </source>
</reference>
<evidence type="ECO:0000313" key="5">
    <source>
        <dbReference type="EMBL" id="MFC4028501.1"/>
    </source>
</evidence>
<protein>
    <submittedName>
        <fullName evidence="5">Aminotransferase class I/II-fold pyridoxal phosphate-dependent enzyme</fullName>
    </submittedName>
</protein>
<dbReference type="SUPFAM" id="SSF55729">
    <property type="entry name" value="Acyl-CoA N-acyltransferases (Nat)"/>
    <property type="match status" value="1"/>
</dbReference>
<feature type="domain" description="Aminotransferase class I/classII large" evidence="3">
    <location>
        <begin position="74"/>
        <end position="399"/>
    </location>
</feature>
<sequence>MAKIKHNNFLDTVDDYFLQAQEKGILHLYAEDKSLTGRFITVKGKSLYHFGTTGYLGLEQDQRLKAEAIEGIKKYGTQFPLSKTYISHPLYAELETSLKALFNSPVIITKNSTLGHIGVIPGLVQDQDAVILDHQVHWSVHNAVQLLKPRGISVKMIPHNDSKALEELIKDLKGTHEKIWFFADGIYSMFGDCAPIADLFLLLEKYSQLHLYFDDVHGMSWTGTNGAGFILQSCEELGFSELPDRVMFMATLSKTFGANGSVFICPNEELHRKLKLYGGPLTFSAQLDPASVAAAIASAKIHLSDEIKGLQDELKGKIKLCSRLLKDTALPIVNLNNTPVFYIACGLPITGYEMIERLFKKGFFVNLGLFPAVPVKNTGIRFTISRHNNQKDIRKLVKALAEAFEEAIIVSDSSRRRIAELFKNYNWNASYIKQLEKESKSSSKSNLNSNLVLQCFKSIDDIDKEEWNTHIGHGLFDFSGQQWLEKVLSASFMDESGLNHKTNFFYFRIVDQSNRLVLLTYFSLERLKDDMLAPESVSIAYEKQRMLQPDYMTSRVLSMGSIFSEGKHFYADVNHSAINDAWRLLFKNLEELKREKNGQMILLRDFPDDHIHEHLFKQQGFIKIGMPRSCKMLLADCHSIKEWFSKLSKRNRRHFRVDIEPYLKDCELVISQEATKDLIHQYYVLYQNVQKENIAINLFPYPEQLFFEMNTHPAWEFLELRTRDKEGKLLGVVFCYTSKECYSPALIGIDYNYNASHAVYRQLLYYIIQQGIAKNVSEIDLGLSAAFEKRKLGANIYNTYAYLQSDDNFKLDVLELTQNE</sequence>
<organism evidence="5 6">
    <name type="scientific">Zunongwangia endophytica</name>
    <dbReference type="NCBI Taxonomy" id="1808945"/>
    <lineage>
        <taxon>Bacteria</taxon>
        <taxon>Pseudomonadati</taxon>
        <taxon>Bacteroidota</taxon>
        <taxon>Flavobacteriia</taxon>
        <taxon>Flavobacteriales</taxon>
        <taxon>Flavobacteriaceae</taxon>
        <taxon>Zunongwangia</taxon>
    </lineage>
</organism>
<proteinExistence type="predicted"/>
<name>A0ABV8HE22_9FLAO</name>
<dbReference type="InterPro" id="IPR016181">
    <property type="entry name" value="Acyl_CoA_acyltransferase"/>
</dbReference>
<keyword evidence="2" id="KW-0808">Transferase</keyword>
<keyword evidence="5" id="KW-0032">Aminotransferase</keyword>
<dbReference type="InterPro" id="IPR038740">
    <property type="entry name" value="BioF2-like_GNAT_dom"/>
</dbReference>